<dbReference type="Proteomes" id="UP001194468">
    <property type="component" value="Unassembled WGS sequence"/>
</dbReference>
<gene>
    <name evidence="1" type="ORF">L210DRAFT_3403133</name>
</gene>
<dbReference type="SUPFAM" id="SSF48264">
    <property type="entry name" value="Cytochrome P450"/>
    <property type="match status" value="1"/>
</dbReference>
<evidence type="ECO:0000313" key="1">
    <source>
        <dbReference type="EMBL" id="KAF8439001.1"/>
    </source>
</evidence>
<accession>A0AAD4GDW6</accession>
<protein>
    <recommendedName>
        <fullName evidence="3">Cytochrome P450</fullName>
    </recommendedName>
</protein>
<reference evidence="1" key="2">
    <citation type="journal article" date="2020" name="Nat. Commun.">
        <title>Large-scale genome sequencing of mycorrhizal fungi provides insights into the early evolution of symbiotic traits.</title>
        <authorList>
            <person name="Miyauchi S."/>
            <person name="Kiss E."/>
            <person name="Kuo A."/>
            <person name="Drula E."/>
            <person name="Kohler A."/>
            <person name="Sanchez-Garcia M."/>
            <person name="Morin E."/>
            <person name="Andreopoulos B."/>
            <person name="Barry K.W."/>
            <person name="Bonito G."/>
            <person name="Buee M."/>
            <person name="Carver A."/>
            <person name="Chen C."/>
            <person name="Cichocki N."/>
            <person name="Clum A."/>
            <person name="Culley D."/>
            <person name="Crous P.W."/>
            <person name="Fauchery L."/>
            <person name="Girlanda M."/>
            <person name="Hayes R.D."/>
            <person name="Keri Z."/>
            <person name="LaButti K."/>
            <person name="Lipzen A."/>
            <person name="Lombard V."/>
            <person name="Magnuson J."/>
            <person name="Maillard F."/>
            <person name="Murat C."/>
            <person name="Nolan M."/>
            <person name="Ohm R.A."/>
            <person name="Pangilinan J."/>
            <person name="Pereira M.F."/>
            <person name="Perotto S."/>
            <person name="Peter M."/>
            <person name="Pfister S."/>
            <person name="Riley R."/>
            <person name="Sitrit Y."/>
            <person name="Stielow J.B."/>
            <person name="Szollosi G."/>
            <person name="Zifcakova L."/>
            <person name="Stursova M."/>
            <person name="Spatafora J.W."/>
            <person name="Tedersoo L."/>
            <person name="Vaario L.M."/>
            <person name="Yamada A."/>
            <person name="Yan M."/>
            <person name="Wang P."/>
            <person name="Xu J."/>
            <person name="Bruns T."/>
            <person name="Baldrian P."/>
            <person name="Vilgalys R."/>
            <person name="Dunand C."/>
            <person name="Henrissat B."/>
            <person name="Grigoriev I.V."/>
            <person name="Hibbett D."/>
            <person name="Nagy L.G."/>
            <person name="Martin F.M."/>
        </authorList>
    </citation>
    <scope>NUCLEOTIDE SEQUENCE</scope>
    <source>
        <strain evidence="1">BED1</strain>
    </source>
</reference>
<dbReference type="GO" id="GO:0005506">
    <property type="term" value="F:iron ion binding"/>
    <property type="evidence" value="ECO:0007669"/>
    <property type="project" value="InterPro"/>
</dbReference>
<dbReference type="AlphaFoldDB" id="A0AAD4GDW6"/>
<sequence length="81" mass="9796">LPYSDRWRLHRRFFHQTFRMEAILGFLPLQHRKGCQLLRQLLDTPEQLEDHVFEYVPLDMDSFLMIAKTRVLCLGILHQLC</sequence>
<keyword evidence="2" id="KW-1185">Reference proteome</keyword>
<name>A0AAD4GDW6_BOLED</name>
<dbReference type="EMBL" id="WHUW01000015">
    <property type="protein sequence ID" value="KAF8439001.1"/>
    <property type="molecule type" value="Genomic_DNA"/>
</dbReference>
<feature type="non-terminal residue" evidence="1">
    <location>
        <position position="1"/>
    </location>
</feature>
<dbReference type="Gene3D" id="1.10.630.10">
    <property type="entry name" value="Cytochrome P450"/>
    <property type="match status" value="1"/>
</dbReference>
<dbReference type="GO" id="GO:0016705">
    <property type="term" value="F:oxidoreductase activity, acting on paired donors, with incorporation or reduction of molecular oxygen"/>
    <property type="evidence" value="ECO:0007669"/>
    <property type="project" value="InterPro"/>
</dbReference>
<proteinExistence type="predicted"/>
<comment type="caution">
    <text evidence="1">The sequence shown here is derived from an EMBL/GenBank/DDBJ whole genome shotgun (WGS) entry which is preliminary data.</text>
</comment>
<dbReference type="GO" id="GO:0004497">
    <property type="term" value="F:monooxygenase activity"/>
    <property type="evidence" value="ECO:0007669"/>
    <property type="project" value="InterPro"/>
</dbReference>
<organism evidence="1 2">
    <name type="scientific">Boletus edulis BED1</name>
    <dbReference type="NCBI Taxonomy" id="1328754"/>
    <lineage>
        <taxon>Eukaryota</taxon>
        <taxon>Fungi</taxon>
        <taxon>Dikarya</taxon>
        <taxon>Basidiomycota</taxon>
        <taxon>Agaricomycotina</taxon>
        <taxon>Agaricomycetes</taxon>
        <taxon>Agaricomycetidae</taxon>
        <taxon>Boletales</taxon>
        <taxon>Boletineae</taxon>
        <taxon>Boletaceae</taxon>
        <taxon>Boletoideae</taxon>
        <taxon>Boletus</taxon>
    </lineage>
</organism>
<dbReference type="InterPro" id="IPR036396">
    <property type="entry name" value="Cyt_P450_sf"/>
</dbReference>
<evidence type="ECO:0008006" key="3">
    <source>
        <dbReference type="Google" id="ProtNLM"/>
    </source>
</evidence>
<evidence type="ECO:0000313" key="2">
    <source>
        <dbReference type="Proteomes" id="UP001194468"/>
    </source>
</evidence>
<reference evidence="1" key="1">
    <citation type="submission" date="2019-10" db="EMBL/GenBank/DDBJ databases">
        <authorList>
            <consortium name="DOE Joint Genome Institute"/>
            <person name="Kuo A."/>
            <person name="Miyauchi S."/>
            <person name="Kiss E."/>
            <person name="Drula E."/>
            <person name="Kohler A."/>
            <person name="Sanchez-Garcia M."/>
            <person name="Andreopoulos B."/>
            <person name="Barry K.W."/>
            <person name="Bonito G."/>
            <person name="Buee M."/>
            <person name="Carver A."/>
            <person name="Chen C."/>
            <person name="Cichocki N."/>
            <person name="Clum A."/>
            <person name="Culley D."/>
            <person name="Crous P.W."/>
            <person name="Fauchery L."/>
            <person name="Girlanda M."/>
            <person name="Hayes R."/>
            <person name="Keri Z."/>
            <person name="LaButti K."/>
            <person name="Lipzen A."/>
            <person name="Lombard V."/>
            <person name="Magnuson J."/>
            <person name="Maillard F."/>
            <person name="Morin E."/>
            <person name="Murat C."/>
            <person name="Nolan M."/>
            <person name="Ohm R."/>
            <person name="Pangilinan J."/>
            <person name="Pereira M."/>
            <person name="Perotto S."/>
            <person name="Peter M."/>
            <person name="Riley R."/>
            <person name="Sitrit Y."/>
            <person name="Stielow B."/>
            <person name="Szollosi G."/>
            <person name="Zifcakova L."/>
            <person name="Stursova M."/>
            <person name="Spatafora J.W."/>
            <person name="Tedersoo L."/>
            <person name="Vaario L.-M."/>
            <person name="Yamada A."/>
            <person name="Yan M."/>
            <person name="Wang P."/>
            <person name="Xu J."/>
            <person name="Bruns T."/>
            <person name="Baldrian P."/>
            <person name="Vilgalys R."/>
            <person name="Henrissat B."/>
            <person name="Grigoriev I.V."/>
            <person name="Hibbett D."/>
            <person name="Nagy L.G."/>
            <person name="Martin F.M."/>
        </authorList>
    </citation>
    <scope>NUCLEOTIDE SEQUENCE</scope>
    <source>
        <strain evidence="1">BED1</strain>
    </source>
</reference>
<dbReference type="GO" id="GO:0020037">
    <property type="term" value="F:heme binding"/>
    <property type="evidence" value="ECO:0007669"/>
    <property type="project" value="InterPro"/>
</dbReference>